<dbReference type="PROSITE" id="PS50089">
    <property type="entry name" value="ZF_RING_2"/>
    <property type="match status" value="1"/>
</dbReference>
<dbReference type="SMART" id="SM00487">
    <property type="entry name" value="DEXDc"/>
    <property type="match status" value="1"/>
</dbReference>
<dbReference type="InterPro" id="IPR001841">
    <property type="entry name" value="Znf_RING"/>
</dbReference>
<organism evidence="6">
    <name type="scientific">viral metagenome</name>
    <dbReference type="NCBI Taxonomy" id="1070528"/>
    <lineage>
        <taxon>unclassified sequences</taxon>
        <taxon>metagenomes</taxon>
        <taxon>organismal metagenomes</taxon>
    </lineage>
</organism>
<dbReference type="InterPro" id="IPR027417">
    <property type="entry name" value="P-loop_NTPase"/>
</dbReference>
<dbReference type="Pfam" id="PF13920">
    <property type="entry name" value="zf-C3HC4_3"/>
    <property type="match status" value="1"/>
</dbReference>
<dbReference type="Gene3D" id="3.40.50.300">
    <property type="entry name" value="P-loop containing nucleotide triphosphate hydrolases"/>
    <property type="match status" value="2"/>
</dbReference>
<dbReference type="Pfam" id="PF00271">
    <property type="entry name" value="Helicase_C"/>
    <property type="match status" value="1"/>
</dbReference>
<dbReference type="GO" id="GO:0006281">
    <property type="term" value="P:DNA repair"/>
    <property type="evidence" value="ECO:0007669"/>
    <property type="project" value="TreeGrafter"/>
</dbReference>
<evidence type="ECO:0000256" key="2">
    <source>
        <dbReference type="ARBA" id="ARBA00022801"/>
    </source>
</evidence>
<evidence type="ECO:0000256" key="4">
    <source>
        <dbReference type="ARBA" id="ARBA00022840"/>
    </source>
</evidence>
<dbReference type="GO" id="GO:0016787">
    <property type="term" value="F:hydrolase activity"/>
    <property type="evidence" value="ECO:0007669"/>
    <property type="project" value="UniProtKB-KW"/>
</dbReference>
<evidence type="ECO:0000259" key="5">
    <source>
        <dbReference type="PROSITE" id="PS50089"/>
    </source>
</evidence>
<keyword evidence="4" id="KW-0067">ATP-binding</keyword>
<proteinExistence type="predicted"/>
<dbReference type="InterPro" id="IPR001650">
    <property type="entry name" value="Helicase_C-like"/>
</dbReference>
<evidence type="ECO:0000313" key="6">
    <source>
        <dbReference type="EMBL" id="QHU12734.1"/>
    </source>
</evidence>
<dbReference type="Gene3D" id="3.30.40.10">
    <property type="entry name" value="Zinc/RING finger domain, C3HC4 (zinc finger)"/>
    <property type="match status" value="1"/>
</dbReference>
<dbReference type="GO" id="GO:0004386">
    <property type="term" value="F:helicase activity"/>
    <property type="evidence" value="ECO:0007669"/>
    <property type="project" value="UniProtKB-KW"/>
</dbReference>
<dbReference type="AlphaFoldDB" id="A0A6C0K9B8"/>
<protein>
    <recommendedName>
        <fullName evidence="5">RING-type domain-containing protein</fullName>
    </recommendedName>
</protein>
<dbReference type="InterPro" id="IPR000330">
    <property type="entry name" value="SNF2_N"/>
</dbReference>
<reference evidence="6" key="1">
    <citation type="journal article" date="2020" name="Nature">
        <title>Giant virus diversity and host interactions through global metagenomics.</title>
        <authorList>
            <person name="Schulz F."/>
            <person name="Roux S."/>
            <person name="Paez-Espino D."/>
            <person name="Jungbluth S."/>
            <person name="Walsh D.A."/>
            <person name="Denef V.J."/>
            <person name="McMahon K.D."/>
            <person name="Konstantinidis K.T."/>
            <person name="Eloe-Fadrosh E.A."/>
            <person name="Kyrpides N.C."/>
            <person name="Woyke T."/>
        </authorList>
    </citation>
    <scope>NUCLEOTIDE SEQUENCE</scope>
    <source>
        <strain evidence="6">GVMAG-S-1101172-89</strain>
    </source>
</reference>
<evidence type="ECO:0000256" key="1">
    <source>
        <dbReference type="ARBA" id="ARBA00022741"/>
    </source>
</evidence>
<dbReference type="SUPFAM" id="SSF57850">
    <property type="entry name" value="RING/U-box"/>
    <property type="match status" value="1"/>
</dbReference>
<dbReference type="InterPro" id="IPR013083">
    <property type="entry name" value="Znf_RING/FYVE/PHD"/>
</dbReference>
<name>A0A6C0K9B8_9ZZZZ</name>
<dbReference type="Pfam" id="PF00176">
    <property type="entry name" value="SNF2-rel_dom"/>
    <property type="match status" value="1"/>
</dbReference>
<dbReference type="PANTHER" id="PTHR45626">
    <property type="entry name" value="TRANSCRIPTION TERMINATION FACTOR 2-RELATED"/>
    <property type="match status" value="1"/>
</dbReference>
<evidence type="ECO:0000256" key="3">
    <source>
        <dbReference type="ARBA" id="ARBA00022806"/>
    </source>
</evidence>
<dbReference type="InterPro" id="IPR014001">
    <property type="entry name" value="Helicase_ATP-bd"/>
</dbReference>
<accession>A0A6C0K9B8</accession>
<keyword evidence="1" id="KW-0547">Nucleotide-binding</keyword>
<keyword evidence="3" id="KW-0347">Helicase</keyword>
<dbReference type="GO" id="GO:0005524">
    <property type="term" value="F:ATP binding"/>
    <property type="evidence" value="ECO:0007669"/>
    <property type="project" value="UniProtKB-KW"/>
</dbReference>
<feature type="domain" description="RING-type" evidence="5">
    <location>
        <begin position="440"/>
        <end position="479"/>
    </location>
</feature>
<dbReference type="SMART" id="SM00490">
    <property type="entry name" value="HELICc"/>
    <property type="match status" value="1"/>
</dbReference>
<dbReference type="GO" id="GO:0008094">
    <property type="term" value="F:ATP-dependent activity, acting on DNA"/>
    <property type="evidence" value="ECO:0007669"/>
    <property type="project" value="TreeGrafter"/>
</dbReference>
<dbReference type="EMBL" id="MN740809">
    <property type="protein sequence ID" value="QHU12734.1"/>
    <property type="molecule type" value="Genomic_DNA"/>
</dbReference>
<dbReference type="InterPro" id="IPR050628">
    <property type="entry name" value="SNF2_RAD54_helicase_TF"/>
</dbReference>
<dbReference type="SUPFAM" id="SSF52540">
    <property type="entry name" value="P-loop containing nucleoside triphosphate hydrolases"/>
    <property type="match status" value="2"/>
</dbReference>
<keyword evidence="2" id="KW-0378">Hydrolase</keyword>
<dbReference type="GO" id="GO:0005634">
    <property type="term" value="C:nucleus"/>
    <property type="evidence" value="ECO:0007669"/>
    <property type="project" value="TreeGrafter"/>
</dbReference>
<sequence length="648" mass="74045">MSTSFLEYIRYLDIVHRNSLNDTSNSIIDVADNIKVSLHDHQRAILYRMNEYEQNLSSGMRINGEKFFSNCAILGDSVGVGKSLMVLAHIARLPTLDVIPSRVSVISSNSSRHMFSLRNVKYFDKNEAGSLIIVPHTLFRQWATYIKEQTTLNALCISKISQMSETDSFKKILESDLVLISNTLCRHFIPLCKNRDIKWKRIFIDEADTIHIPGIHYHDLPQSRFVWLITASWINLLYMNRNLYFDRVSIESHIFSEETMYKHLQNHFLSRITSVQTPYIVETLRLRSPYLFIEMLSQTHHLRPYLVIKSSDIFVKKSISLPELIRKTVLCRSPLTNRILDRVISPNIQQMLNAGDIHSALKELNVKGRDVKSLIDGVTANLTKELLNLQKTYQFKESLEYESPRVKEQALKSLTEKITHVKESIKSIEERIHNFKTEVCPICYDEPVDHLITPCCSRIFCAACLMLSLARNSTCPLCRGAIHPSKCTKIVTSENEIVNAATEPIEPTLPKKHEALLQIMKDNPEGRFLVFSRYDNPFETIESAVQDLEIKVKHVKGNKDAVASTLRSFENGSLRCLLLNSKYGGAGLNITSATHVILLHAMTHEEEKQVLGRAYRIGRKGPLTFIKLLHKDEEAYMEGNEAENGTVT</sequence>